<dbReference type="STRING" id="542832.A0A3M6VCD1"/>
<protein>
    <recommendedName>
        <fullName evidence="3">ABC transporter domain-containing protein</fullName>
    </recommendedName>
</protein>
<dbReference type="SUPFAM" id="SSF52540">
    <property type="entry name" value="P-loop containing nucleoside triphosphate hydrolases"/>
    <property type="match status" value="1"/>
</dbReference>
<evidence type="ECO:0000313" key="4">
    <source>
        <dbReference type="EMBL" id="RMX61960.1"/>
    </source>
</evidence>
<keyword evidence="2" id="KW-0677">Repeat</keyword>
<evidence type="ECO:0000313" key="6">
    <source>
        <dbReference type="Proteomes" id="UP000282087"/>
    </source>
</evidence>
<dbReference type="InterPro" id="IPR003439">
    <property type="entry name" value="ABC_transporter-like_ATP-bd"/>
</dbReference>
<evidence type="ECO:0000256" key="2">
    <source>
        <dbReference type="ARBA" id="ARBA00022737"/>
    </source>
</evidence>
<name>A0A3M6VCD1_9STRA</name>
<evidence type="ECO:0000313" key="7">
    <source>
        <dbReference type="Proteomes" id="UP000286097"/>
    </source>
</evidence>
<sequence>MSTTTKVLTGKFALTNNFVNFGGYDLARDCAEARREHLELYAHLKGISSDRVKSAVNQKIEKLELNQATQGLSEGNKRKLSTAIALIGSFRIFFLDEPVTGVDTSSRRNM</sequence>
<dbReference type="Gene3D" id="3.40.50.300">
    <property type="entry name" value="P-loop containing nucleotide triphosphate hydrolases"/>
    <property type="match status" value="1"/>
</dbReference>
<organism evidence="4 6">
    <name type="scientific">Peronospora effusa</name>
    <dbReference type="NCBI Taxonomy" id="542832"/>
    <lineage>
        <taxon>Eukaryota</taxon>
        <taxon>Sar</taxon>
        <taxon>Stramenopiles</taxon>
        <taxon>Oomycota</taxon>
        <taxon>Peronosporomycetes</taxon>
        <taxon>Peronosporales</taxon>
        <taxon>Peronosporaceae</taxon>
        <taxon>Peronospora</taxon>
    </lineage>
</organism>
<reference evidence="6 7" key="1">
    <citation type="submission" date="2018-06" db="EMBL/GenBank/DDBJ databases">
        <title>Comparative genomics of downy mildews reveals potential adaptations to biotrophy.</title>
        <authorList>
            <person name="Fletcher K."/>
            <person name="Klosterman S.J."/>
            <person name="Derevnina L."/>
            <person name="Martin F."/>
            <person name="Koike S."/>
            <person name="Reyes Chin-Wo S."/>
            <person name="Mou B."/>
            <person name="Michelmore R."/>
        </authorList>
    </citation>
    <scope>NUCLEOTIDE SEQUENCE [LARGE SCALE GENOMIC DNA]</scope>
    <source>
        <strain evidence="5 7">R13</strain>
        <strain evidence="4 6">R14</strain>
    </source>
</reference>
<proteinExistence type="predicted"/>
<keyword evidence="6" id="KW-1185">Reference proteome</keyword>
<dbReference type="InterPro" id="IPR027417">
    <property type="entry name" value="P-loop_NTPase"/>
</dbReference>
<dbReference type="Proteomes" id="UP000286097">
    <property type="component" value="Unassembled WGS sequence"/>
</dbReference>
<feature type="domain" description="ABC transporter" evidence="3">
    <location>
        <begin position="2"/>
        <end position="99"/>
    </location>
</feature>
<dbReference type="GO" id="GO:0016020">
    <property type="term" value="C:membrane"/>
    <property type="evidence" value="ECO:0007669"/>
    <property type="project" value="InterPro"/>
</dbReference>
<comment type="caution">
    <text evidence="4">The sequence shown here is derived from an EMBL/GenBank/DDBJ whole genome shotgun (WGS) entry which is preliminary data.</text>
</comment>
<dbReference type="OrthoDB" id="89590at2759"/>
<dbReference type="GO" id="GO:0005319">
    <property type="term" value="F:lipid transporter activity"/>
    <property type="evidence" value="ECO:0007669"/>
    <property type="project" value="TreeGrafter"/>
</dbReference>
<dbReference type="AlphaFoldDB" id="A0A3M6VCD1"/>
<dbReference type="PANTHER" id="PTHR19229">
    <property type="entry name" value="ATP-BINDING CASSETTE TRANSPORTER SUBFAMILY A ABCA"/>
    <property type="match status" value="1"/>
</dbReference>
<keyword evidence="1" id="KW-0813">Transport</keyword>
<evidence type="ECO:0000313" key="5">
    <source>
        <dbReference type="EMBL" id="RQM09369.1"/>
    </source>
</evidence>
<dbReference type="EMBL" id="QKXF01000718">
    <property type="protein sequence ID" value="RQM09369.1"/>
    <property type="molecule type" value="Genomic_DNA"/>
</dbReference>
<dbReference type="InterPro" id="IPR026082">
    <property type="entry name" value="ABCA"/>
</dbReference>
<dbReference type="GO" id="GO:0016887">
    <property type="term" value="F:ATP hydrolysis activity"/>
    <property type="evidence" value="ECO:0007669"/>
    <property type="project" value="InterPro"/>
</dbReference>
<accession>A0A3M6VCD1</accession>
<dbReference type="GO" id="GO:0140359">
    <property type="term" value="F:ABC-type transporter activity"/>
    <property type="evidence" value="ECO:0007669"/>
    <property type="project" value="InterPro"/>
</dbReference>
<dbReference type="Proteomes" id="UP000282087">
    <property type="component" value="Unassembled WGS sequence"/>
</dbReference>
<dbReference type="GO" id="GO:0005524">
    <property type="term" value="F:ATP binding"/>
    <property type="evidence" value="ECO:0007669"/>
    <property type="project" value="InterPro"/>
</dbReference>
<dbReference type="VEuPathDB" id="FungiDB:DD237_007502"/>
<dbReference type="EMBL" id="QLLG01000838">
    <property type="protein sequence ID" value="RMX61960.1"/>
    <property type="molecule type" value="Genomic_DNA"/>
</dbReference>
<dbReference type="Pfam" id="PF00005">
    <property type="entry name" value="ABC_tran"/>
    <property type="match status" value="1"/>
</dbReference>
<dbReference type="PANTHER" id="PTHR19229:SF36">
    <property type="entry name" value="ATP-BINDING CASSETTE SUB-FAMILY A MEMBER 2"/>
    <property type="match status" value="1"/>
</dbReference>
<evidence type="ECO:0000259" key="3">
    <source>
        <dbReference type="Pfam" id="PF00005"/>
    </source>
</evidence>
<evidence type="ECO:0000256" key="1">
    <source>
        <dbReference type="ARBA" id="ARBA00022448"/>
    </source>
</evidence>
<gene>
    <name evidence="5" type="ORF">DD237_007502</name>
    <name evidence="4" type="ORF">DD238_007941</name>
</gene>